<dbReference type="SMART" id="SM00331">
    <property type="entry name" value="PP2C_SIG"/>
    <property type="match status" value="1"/>
</dbReference>
<dbReference type="InterPro" id="IPR015655">
    <property type="entry name" value="PP2C"/>
</dbReference>
<organism evidence="2">
    <name type="scientific">Auxenochlorella protothecoides</name>
    <name type="common">Green microalga</name>
    <name type="synonym">Chlorella protothecoides</name>
    <dbReference type="NCBI Taxonomy" id="3075"/>
    <lineage>
        <taxon>Eukaryota</taxon>
        <taxon>Viridiplantae</taxon>
        <taxon>Chlorophyta</taxon>
        <taxon>core chlorophytes</taxon>
        <taxon>Trebouxiophyceae</taxon>
        <taxon>Chlorellales</taxon>
        <taxon>Chlorellaceae</taxon>
        <taxon>Auxenochlorella</taxon>
    </lineage>
</organism>
<dbReference type="InterPro" id="IPR001932">
    <property type="entry name" value="PPM-type_phosphatase-like_dom"/>
</dbReference>
<dbReference type="PANTHER" id="PTHR47992">
    <property type="entry name" value="PROTEIN PHOSPHATASE"/>
    <property type="match status" value="1"/>
</dbReference>
<dbReference type="EMBL" id="GDKF01005511">
    <property type="protein sequence ID" value="JAT73111.1"/>
    <property type="molecule type" value="Transcribed_RNA"/>
</dbReference>
<evidence type="ECO:0000313" key="2">
    <source>
        <dbReference type="EMBL" id="JAT73111.1"/>
    </source>
</evidence>
<dbReference type="PROSITE" id="PS51746">
    <property type="entry name" value="PPM_2"/>
    <property type="match status" value="1"/>
</dbReference>
<dbReference type="InterPro" id="IPR036457">
    <property type="entry name" value="PPM-type-like_dom_sf"/>
</dbReference>
<name>A0A1D2A201_AUXPR</name>
<protein>
    <recommendedName>
        <fullName evidence="1">PPM-type phosphatase domain-containing protein</fullName>
    </recommendedName>
</protein>
<feature type="domain" description="PPM-type phosphatase" evidence="1">
    <location>
        <begin position="28"/>
        <end position="309"/>
    </location>
</feature>
<dbReference type="Pfam" id="PF00481">
    <property type="entry name" value="PP2C"/>
    <property type="match status" value="1"/>
</dbReference>
<dbReference type="Gene3D" id="3.60.40.10">
    <property type="entry name" value="PPM-type phosphatase domain"/>
    <property type="match status" value="1"/>
</dbReference>
<reference evidence="2" key="1">
    <citation type="submission" date="2015-08" db="EMBL/GenBank/DDBJ databases">
        <authorList>
            <person name="Babu N.S."/>
            <person name="Beckwith C.J."/>
            <person name="Beseler K.G."/>
            <person name="Brison A."/>
            <person name="Carone J.V."/>
            <person name="Caskin T.P."/>
            <person name="Diamond M."/>
            <person name="Durham M.E."/>
            <person name="Foxe J.M."/>
            <person name="Go M."/>
            <person name="Henderson B.A."/>
            <person name="Jones I.B."/>
            <person name="McGettigan J.A."/>
            <person name="Micheletti S.J."/>
            <person name="Nasrallah M.E."/>
            <person name="Ortiz D."/>
            <person name="Piller C.R."/>
            <person name="Privatt S.R."/>
            <person name="Schneider S.L."/>
            <person name="Sharp S."/>
            <person name="Smith T.C."/>
            <person name="Stanton J.D."/>
            <person name="Ullery H.E."/>
            <person name="Wilson R.J."/>
            <person name="Serrano M.G."/>
            <person name="Buck G."/>
            <person name="Lee V."/>
            <person name="Wang Y."/>
            <person name="Carvalho R."/>
            <person name="Voegtly L."/>
            <person name="Shi R."/>
            <person name="Duckworth R."/>
            <person name="Johnson A."/>
            <person name="Loviza R."/>
            <person name="Walstead R."/>
            <person name="Shah Z."/>
            <person name="Kiflezghi M."/>
            <person name="Wade K."/>
            <person name="Ball S.L."/>
            <person name="Bradley K.W."/>
            <person name="Asai D.J."/>
            <person name="Bowman C.A."/>
            <person name="Russell D.A."/>
            <person name="Pope W.H."/>
            <person name="Jacobs-Sera D."/>
            <person name="Hendrix R.W."/>
            <person name="Hatfull G.F."/>
        </authorList>
    </citation>
    <scope>NUCLEOTIDE SEQUENCE</scope>
</reference>
<dbReference type="AlphaFoldDB" id="A0A1D2A201"/>
<accession>A0A1D2A201</accession>
<dbReference type="CDD" id="cd00143">
    <property type="entry name" value="PP2Cc"/>
    <property type="match status" value="1"/>
</dbReference>
<dbReference type="GO" id="GO:0004722">
    <property type="term" value="F:protein serine/threonine phosphatase activity"/>
    <property type="evidence" value="ECO:0007669"/>
    <property type="project" value="InterPro"/>
</dbReference>
<dbReference type="SMART" id="SM00332">
    <property type="entry name" value="PP2Cc"/>
    <property type="match status" value="1"/>
</dbReference>
<gene>
    <name evidence="2" type="ORF">g.12818</name>
</gene>
<dbReference type="SUPFAM" id="SSF81606">
    <property type="entry name" value="PP2C-like"/>
    <property type="match status" value="1"/>
</dbReference>
<proteinExistence type="predicted"/>
<evidence type="ECO:0000259" key="1">
    <source>
        <dbReference type="PROSITE" id="PS51746"/>
    </source>
</evidence>
<sequence length="311" mass="33686">MACTVGSNVLGLCRAASETCIAACAQAFIGVSDCKGRRLHMEDRHTILPDFQLSPTTSGIPHQFAAVYDGHCSARGSEHAADRLHELLAEQPEIQTCQGMREVDDTAIQRAFARAFHEMDLEMVDVASAAGQQYGTTAVCALRIGRLMYIAHTGDSCALLCRGGTLVRLTEDHKPASMPTERARIEGQGGRIMYKEDRVLSNPRGSRISRLNMSRALGDGNFKSPKRLVEATPDVVRVALRPHRDQFFILASDGVLEVMSEDEAIDIVKTTVAGSPPSDALAGQAAAALIRRATALQTRDNMTAVVVLLEW</sequence>